<proteinExistence type="predicted"/>
<gene>
    <name evidence="1" type="ORF">BDZ94DRAFT_1313938</name>
</gene>
<keyword evidence="2" id="KW-1185">Reference proteome</keyword>
<organism evidence="1 2">
    <name type="scientific">Collybia nuda</name>
    <dbReference type="NCBI Taxonomy" id="64659"/>
    <lineage>
        <taxon>Eukaryota</taxon>
        <taxon>Fungi</taxon>
        <taxon>Dikarya</taxon>
        <taxon>Basidiomycota</taxon>
        <taxon>Agaricomycotina</taxon>
        <taxon>Agaricomycetes</taxon>
        <taxon>Agaricomycetidae</taxon>
        <taxon>Agaricales</taxon>
        <taxon>Tricholomatineae</taxon>
        <taxon>Clitocybaceae</taxon>
        <taxon>Collybia</taxon>
    </lineage>
</organism>
<dbReference type="Gene3D" id="1.20.1280.50">
    <property type="match status" value="1"/>
</dbReference>
<evidence type="ECO:0008006" key="3">
    <source>
        <dbReference type="Google" id="ProtNLM"/>
    </source>
</evidence>
<dbReference type="OrthoDB" id="3069821at2759"/>
<comment type="caution">
    <text evidence="1">The sequence shown here is derived from an EMBL/GenBank/DDBJ whole genome shotgun (WGS) entry which is preliminary data.</text>
</comment>
<dbReference type="Proteomes" id="UP000807353">
    <property type="component" value="Unassembled WGS sequence"/>
</dbReference>
<dbReference type="PANTHER" id="PTHR38926">
    <property type="entry name" value="F-BOX DOMAIN CONTAINING PROTEIN, EXPRESSED"/>
    <property type="match status" value="1"/>
</dbReference>
<evidence type="ECO:0000313" key="1">
    <source>
        <dbReference type="EMBL" id="KAF9457697.1"/>
    </source>
</evidence>
<dbReference type="Gene3D" id="3.80.10.10">
    <property type="entry name" value="Ribonuclease Inhibitor"/>
    <property type="match status" value="1"/>
</dbReference>
<protein>
    <recommendedName>
        <fullName evidence="3">F-box domain-containing protein</fullName>
    </recommendedName>
</protein>
<dbReference type="EMBL" id="MU150361">
    <property type="protein sequence ID" value="KAF9457697.1"/>
    <property type="molecule type" value="Genomic_DNA"/>
</dbReference>
<evidence type="ECO:0000313" key="2">
    <source>
        <dbReference type="Proteomes" id="UP000807353"/>
    </source>
</evidence>
<sequence>MKDIAWSSNELPPDVGKAMLYNVLRDLSTRRVDIARLKRRQTLHVEENETQGGVSFQAILPPEILAKIFVESLDCREVVVPSPQRSSVPWSLGQVCSTWRAISRAEPLLWSRITMNKTVNPGYKYILSLVDDILVGCGGQGRIEVHSAPSGSEEWLSLLSLMSAHPIRLRALDLVLDDTCFKTLLRPISVLRNLETLSISYGNIRSPPVPNILLFYGFSAAINLRSVTIQFCLFPDATDLCGKMLPWANLTGLSLLGTSATSALVILGHCSSLVTLSLDIRRSGYEFGPPSDVVQLRYLKSISISMNDAQSAHKLLSSLVLPSLSNITIRDCYLEEGWLHKSGIALILEQSACRINSFRTQGLSISDNQLIAVMRALPALTELFIAAGGPITDYVLSSIVDEGLVPELHTFQGLEFPSIHSAIKF</sequence>
<accession>A0A9P5XU11</accession>
<dbReference type="PANTHER" id="PTHR38926:SF5">
    <property type="entry name" value="F-BOX AND LEUCINE-RICH REPEAT PROTEIN 6"/>
    <property type="match status" value="1"/>
</dbReference>
<dbReference type="SUPFAM" id="SSF52047">
    <property type="entry name" value="RNI-like"/>
    <property type="match status" value="1"/>
</dbReference>
<dbReference type="InterPro" id="IPR032675">
    <property type="entry name" value="LRR_dom_sf"/>
</dbReference>
<dbReference type="AlphaFoldDB" id="A0A9P5XU11"/>
<reference evidence="1" key="1">
    <citation type="submission" date="2020-11" db="EMBL/GenBank/DDBJ databases">
        <authorList>
            <consortium name="DOE Joint Genome Institute"/>
            <person name="Ahrendt S."/>
            <person name="Riley R."/>
            <person name="Andreopoulos W."/>
            <person name="Labutti K."/>
            <person name="Pangilinan J."/>
            <person name="Ruiz-Duenas F.J."/>
            <person name="Barrasa J.M."/>
            <person name="Sanchez-Garcia M."/>
            <person name="Camarero S."/>
            <person name="Miyauchi S."/>
            <person name="Serrano A."/>
            <person name="Linde D."/>
            <person name="Babiker R."/>
            <person name="Drula E."/>
            <person name="Ayuso-Fernandez I."/>
            <person name="Pacheco R."/>
            <person name="Padilla G."/>
            <person name="Ferreira P."/>
            <person name="Barriuso J."/>
            <person name="Kellner H."/>
            <person name="Castanera R."/>
            <person name="Alfaro M."/>
            <person name="Ramirez L."/>
            <person name="Pisabarro A.G."/>
            <person name="Kuo A."/>
            <person name="Tritt A."/>
            <person name="Lipzen A."/>
            <person name="He G."/>
            <person name="Yan M."/>
            <person name="Ng V."/>
            <person name="Cullen D."/>
            <person name="Martin F."/>
            <person name="Rosso M.-N."/>
            <person name="Henrissat B."/>
            <person name="Hibbett D."/>
            <person name="Martinez A.T."/>
            <person name="Grigoriev I.V."/>
        </authorList>
    </citation>
    <scope>NUCLEOTIDE SEQUENCE</scope>
    <source>
        <strain evidence="1">CBS 247.69</strain>
    </source>
</reference>
<name>A0A9P5XU11_9AGAR</name>